<dbReference type="Gene3D" id="2.50.20.20">
    <property type="match status" value="1"/>
</dbReference>
<proteinExistence type="predicted"/>
<reference evidence="2 3" key="1">
    <citation type="submission" date="2020-02" db="EMBL/GenBank/DDBJ databases">
        <authorList>
            <person name="Kim Y.B."/>
            <person name="Roh S.W."/>
        </authorList>
    </citation>
    <scope>NUCLEOTIDE SEQUENCE [LARGE SCALE GENOMIC DNA]</scope>
    <source>
        <strain evidence="2 3">DSM 103574</strain>
    </source>
</reference>
<protein>
    <recommendedName>
        <fullName evidence="4">Lipoprotein</fullName>
    </recommendedName>
</protein>
<accession>A0A858BXX4</accession>
<dbReference type="RefSeq" id="WP_163067188.1">
    <property type="nucleotide sequence ID" value="NZ_CP048649.1"/>
</dbReference>
<dbReference type="Pfam" id="PF20316">
    <property type="entry name" value="DUF6612"/>
    <property type="match status" value="1"/>
</dbReference>
<organism evidence="2 3">
    <name type="scientific">Aminipila butyrica</name>
    <dbReference type="NCBI Taxonomy" id="433296"/>
    <lineage>
        <taxon>Bacteria</taxon>
        <taxon>Bacillati</taxon>
        <taxon>Bacillota</taxon>
        <taxon>Clostridia</taxon>
        <taxon>Peptostreptococcales</taxon>
        <taxon>Anaerovoracaceae</taxon>
        <taxon>Aminipila</taxon>
    </lineage>
</organism>
<dbReference type="InterPro" id="IPR029046">
    <property type="entry name" value="LolA/LolB/LppX"/>
</dbReference>
<gene>
    <name evidence="2" type="ORF">Ami103574_11720</name>
</gene>
<evidence type="ECO:0000313" key="3">
    <source>
        <dbReference type="Proteomes" id="UP000466848"/>
    </source>
</evidence>
<name>A0A858BXX4_9FIRM</name>
<dbReference type="SUPFAM" id="SSF89392">
    <property type="entry name" value="Prokaryotic lipoproteins and lipoprotein localization factors"/>
    <property type="match status" value="1"/>
</dbReference>
<keyword evidence="1" id="KW-0732">Signal</keyword>
<evidence type="ECO:0000256" key="1">
    <source>
        <dbReference type="SAM" id="SignalP"/>
    </source>
</evidence>
<keyword evidence="3" id="KW-1185">Reference proteome</keyword>
<feature type="chain" id="PRO_5039658065" description="Lipoprotein" evidence="1">
    <location>
        <begin position="24"/>
        <end position="283"/>
    </location>
</feature>
<evidence type="ECO:0000313" key="2">
    <source>
        <dbReference type="EMBL" id="QIB69948.1"/>
    </source>
</evidence>
<dbReference type="PROSITE" id="PS51257">
    <property type="entry name" value="PROKAR_LIPOPROTEIN"/>
    <property type="match status" value="1"/>
</dbReference>
<dbReference type="AlphaFoldDB" id="A0A858BXX4"/>
<feature type="signal peptide" evidence="1">
    <location>
        <begin position="1"/>
        <end position="23"/>
    </location>
</feature>
<evidence type="ECO:0008006" key="4">
    <source>
        <dbReference type="Google" id="ProtNLM"/>
    </source>
</evidence>
<dbReference type="EMBL" id="CP048649">
    <property type="protein sequence ID" value="QIB69948.1"/>
    <property type="molecule type" value="Genomic_DNA"/>
</dbReference>
<dbReference type="KEGG" id="abut:Ami103574_11720"/>
<dbReference type="Proteomes" id="UP000466848">
    <property type="component" value="Chromosome"/>
</dbReference>
<dbReference type="InterPro" id="IPR046720">
    <property type="entry name" value="DUF6612"/>
</dbReference>
<sequence length="283" mass="30597">MKISRRLTTLGLAVALVAGLAGCGGGSSSDVLKTAQKKLADVKSVTYEMDMDMGLSVADQSFTSKTLATIDYIQDPLAMKIQMSMDMGAQGSADITMYAEKVDDKYVMYMSPDGTSWMKNTSDDASEFGMYDAQDTMGVYLDGFTNLTEAGTEAINGSDAVRYDGVISKDSLEDVLTASGVLDQFAQYGLTEEELDTLYEGLDDLAASIWIDKESELPVKYTMDMTTLMQQLFAKVQEGSNTKNLPADMKVDSLVVSLTLSNFNGVKAIDIPAEARNGVETDF</sequence>